<evidence type="ECO:0000313" key="2">
    <source>
        <dbReference type="EMBL" id="SFD67395.1"/>
    </source>
</evidence>
<organism evidence="2 3">
    <name type="scientific">Spirosoma endophyticum</name>
    <dbReference type="NCBI Taxonomy" id="662367"/>
    <lineage>
        <taxon>Bacteria</taxon>
        <taxon>Pseudomonadati</taxon>
        <taxon>Bacteroidota</taxon>
        <taxon>Cytophagia</taxon>
        <taxon>Cytophagales</taxon>
        <taxon>Cytophagaceae</taxon>
        <taxon>Spirosoma</taxon>
    </lineage>
</organism>
<dbReference type="Proteomes" id="UP000198598">
    <property type="component" value="Unassembled WGS sequence"/>
</dbReference>
<dbReference type="Gene3D" id="2.60.40.1820">
    <property type="match status" value="1"/>
</dbReference>
<dbReference type="RefSeq" id="WP_093828408.1">
    <property type="nucleotide sequence ID" value="NZ_FOLQ01000006.1"/>
</dbReference>
<protein>
    <submittedName>
        <fullName evidence="2">Late embryogenesis abundant protein</fullName>
    </submittedName>
</protein>
<evidence type="ECO:0000313" key="3">
    <source>
        <dbReference type="Proteomes" id="UP000198598"/>
    </source>
</evidence>
<dbReference type="InterPro" id="IPR004864">
    <property type="entry name" value="LEA_2"/>
</dbReference>
<proteinExistence type="predicted"/>
<sequence>MKKGFIIIAIVLLITLYIANKINTARQLEFSVGIPKEVSLKTGALTFILPLKVQNVLATSLRIKALDFDILTAGKSLGKALLTTPVTIAGNGFTIINVNVSISAYEVLTAASSFVNLFKSGKVNLTLDGLVYAEGFQVPISQSFDLDYKNVL</sequence>
<accession>A0A1I1U9T1</accession>
<feature type="domain" description="Late embryogenesis abundant protein LEA-2 subgroup" evidence="1">
    <location>
        <begin position="51"/>
        <end position="133"/>
    </location>
</feature>
<name>A0A1I1U9T1_9BACT</name>
<dbReference type="Pfam" id="PF03168">
    <property type="entry name" value="LEA_2"/>
    <property type="match status" value="1"/>
</dbReference>
<dbReference type="SUPFAM" id="SSF117070">
    <property type="entry name" value="LEA14-like"/>
    <property type="match status" value="1"/>
</dbReference>
<evidence type="ECO:0000259" key="1">
    <source>
        <dbReference type="Pfam" id="PF03168"/>
    </source>
</evidence>
<dbReference type="EMBL" id="FOLQ01000006">
    <property type="protein sequence ID" value="SFD67395.1"/>
    <property type="molecule type" value="Genomic_DNA"/>
</dbReference>
<reference evidence="2 3" key="1">
    <citation type="submission" date="2016-10" db="EMBL/GenBank/DDBJ databases">
        <authorList>
            <person name="de Groot N.N."/>
        </authorList>
    </citation>
    <scope>NUCLEOTIDE SEQUENCE [LARGE SCALE GENOMIC DNA]</scope>
    <source>
        <strain evidence="2 3">DSM 26130</strain>
    </source>
</reference>
<dbReference type="AlphaFoldDB" id="A0A1I1U9T1"/>
<dbReference type="STRING" id="662367.SAMN05216167_106177"/>
<gene>
    <name evidence="2" type="ORF">SAMN05216167_106177</name>
</gene>
<keyword evidence="3" id="KW-1185">Reference proteome</keyword>
<dbReference type="OrthoDB" id="960068at2"/>